<evidence type="ECO:0000256" key="4">
    <source>
        <dbReference type="ARBA" id="ARBA00022741"/>
    </source>
</evidence>
<dbReference type="SMART" id="SM00369">
    <property type="entry name" value="LRR_TYP"/>
    <property type="match status" value="4"/>
</dbReference>
<name>A0ABQ8CJA2_BRANA</name>
<dbReference type="InterPro" id="IPR003591">
    <property type="entry name" value="Leu-rich_rpt_typical-subtyp"/>
</dbReference>
<dbReference type="Gene3D" id="1.10.10.10">
    <property type="entry name" value="Winged helix-like DNA-binding domain superfamily/Winged helix DNA-binding domain"/>
    <property type="match status" value="3"/>
</dbReference>
<dbReference type="InterPro" id="IPR027417">
    <property type="entry name" value="P-loop_NTPase"/>
</dbReference>
<dbReference type="Gene3D" id="3.80.10.10">
    <property type="entry name" value="Ribonuclease Inhibitor"/>
    <property type="match status" value="2"/>
</dbReference>
<keyword evidence="6" id="KW-0067">ATP-binding</keyword>
<protein>
    <recommendedName>
        <fullName evidence="8">AAA+ ATPase domain-containing protein</fullName>
    </recommendedName>
</protein>
<feature type="domain" description="AAA+ ATPase" evidence="8">
    <location>
        <begin position="166"/>
        <end position="468"/>
    </location>
</feature>
<sequence>SSVLSIGFEAAKNLLFEKAKYILELEAHLEALEKVKPDLEDAKVALKGKLEMNFRNGLGRDERCKVWISKVEAIQPKVTKLLEDSTAEIERLSMCGYCSSNFFLTYCYGRDVLETLKEVQSLLSSKPSGEVASTGPPPGIEERATEPTVGLEKMLETTWSHLMEKDVGILGLYGMGGVGKSTLLEKINEKLVEKKDEFEVVIFVLVSRDLQVEKIQNEIDDIWEKVKLKDIGIPFPSQANGSKVVFTTRSKVNAWELFRRNFRGNNTLSDPEILKLARQLCEKCGGLPLALNVIGETMAYKTSVPEWQCAIDDLDSNAGGFPEVEDEILKILKFSYDDLKDERVKQCFQYCALFPQDAGIDKDVLVEYWISEGIIDEGGDRKRTINEGHKIIGDLVRACLLMTVDTSEKVKMHDVLRQMALWVASSFGEKEENFIVKTCAGLKDMPKVTDWKAVRRMSLGRNEIRDISISPDCPNLTTLLLTRSGTLANISGEFFLSMPKLVILDLSTNINLAKLPEEVSNIPRLASCIQHITLERVISKDGPLQFETAMASLRSIEIQGGTISDIMEHTRYGGRSTSAISFQNLSVVKISRVNGMQDLSWLVFAPNVISIHVMWSSRELQEIISREKVFGILNEGSSIVPFRKLREIQLRFLMELKSIYWERLELPSLERVGKMKLLRTRWIPSVSAATSFFLEKAKYILELEDNLEALQEVARRLKAMKDDLQNQLEMEERKGLRALEEIKVWLSEVKAIQPKVTKLLEDRTSEIERLSMCGILSSKPSGEVARLGPPPGIEEIATQRTVGLEKVLEATWSRLMEKEVGILGLYGMGGIGKTTLLKQINNKLLEKKDEFEVVIFVVVSQNLQVEKIQNEIGERLGLCGQAWEKKTQNEKASSICGALTRKRFVMLLDDIWRKVDLVEEIIGIPLPSPKNGSKVVFTTRSKNVCGRMGSHDLEVKQLDLLNAWELFRQKVRGLPLALNVIGETMACKTTVHEWQYAIDVLDTNAAKYREVEDEILKILKLSYDALENETVQQCFQYCALFPYHTIYKDLLVEYWISEGIINGGGDRERAINQCYSIIGTLISVCLLMPADTSEFVTMHDVIRQMGLWVASNFGEEEEKVIVKTGAGLQQMPEAKYILELEDNLEALQEVARRLKAMKDDLQNQLEMEERKGLRALEEIKVWLSEVKAIQPKVTKLLEDRTSEIERLSMYGYCSSNFLLTYHYGKNVFETLEKVRSILSSKPCGEVVARRILPPGVNDIDTQRTVGLEKTLEDAWSLLMEKEVGILGIYGMGGIGKTTLLKQINEKLGLCDEEWEKKDQKEKATCIKEVLTSKRFVMLLDDIWEKVKLQEIGIPFPSADNGSKVVFTTRSKYVCGRMGAHDLEVKQLDQKNAWELFRQKIRGTTLDSDPKILELAKQICEKCKGLPLALTVIGETMSYKTSVREWQCAIDDLDSNADNYPEVRDEILKILKLSYDDLKDETLQQCFQYCALFPEDKEIYKDELVEYWVSEGIIDGDGERERAMNQSYKIIGILVSACLLMPVDTLDFEEKFIVKTGAGLHQMPEVRDWNAVRRMSLAENEIQNIAGDVSPVCPNLTTLLLKDNKLVNISGDFFLSMPKLVVLDLSNNKNLTKLPEEVSKLVSLRFLDLSHTSLENLPVGLGKLIQLRYFYLTGVRTLESISVISSLVNIEMLFLHEGTFLSLELIEDIKLLKNLKGLGDLSWLIFAPNLAIVFLEGPSPELQEIISREKVCGILNKGSSIVPFRKLHTIYLEDLEELKSIYWERLEWPSLKRMEIKYCPKLKKLPLSKERAYYFDLHEYNEEWFETLEWEDEATEE</sequence>
<organism evidence="9 10">
    <name type="scientific">Brassica napus</name>
    <name type="common">Rape</name>
    <dbReference type="NCBI Taxonomy" id="3708"/>
    <lineage>
        <taxon>Eukaryota</taxon>
        <taxon>Viridiplantae</taxon>
        <taxon>Streptophyta</taxon>
        <taxon>Embryophyta</taxon>
        <taxon>Tracheophyta</taxon>
        <taxon>Spermatophyta</taxon>
        <taxon>Magnoliopsida</taxon>
        <taxon>eudicotyledons</taxon>
        <taxon>Gunneridae</taxon>
        <taxon>Pentapetalae</taxon>
        <taxon>rosids</taxon>
        <taxon>malvids</taxon>
        <taxon>Brassicales</taxon>
        <taxon>Brassicaceae</taxon>
        <taxon>Brassiceae</taxon>
        <taxon>Brassica</taxon>
    </lineage>
</organism>
<feature type="domain" description="AAA+ ATPase" evidence="8">
    <location>
        <begin position="1282"/>
        <end position="1406"/>
    </location>
</feature>
<dbReference type="PANTHER" id="PTHR33463">
    <property type="entry name" value="NB-ARC DOMAIN-CONTAINING PROTEIN-RELATED"/>
    <property type="match status" value="1"/>
</dbReference>
<evidence type="ECO:0000256" key="1">
    <source>
        <dbReference type="ARBA" id="ARBA00008894"/>
    </source>
</evidence>
<comment type="caution">
    <text evidence="9">The sequence shown here is derived from an EMBL/GenBank/DDBJ whole genome shotgun (WGS) entry which is preliminary data.</text>
</comment>
<keyword evidence="10" id="KW-1185">Reference proteome</keyword>
<feature type="non-terminal residue" evidence="9">
    <location>
        <position position="1"/>
    </location>
</feature>
<dbReference type="InterPro" id="IPR002182">
    <property type="entry name" value="NB-ARC"/>
</dbReference>
<dbReference type="Gene3D" id="1.10.8.430">
    <property type="entry name" value="Helical domain of apoptotic protease-activating factors"/>
    <property type="match status" value="3"/>
</dbReference>
<proteinExistence type="inferred from homology"/>
<dbReference type="SMART" id="SM00382">
    <property type="entry name" value="AAA"/>
    <property type="match status" value="3"/>
</dbReference>
<feature type="domain" description="AAA+ ATPase" evidence="8">
    <location>
        <begin position="819"/>
        <end position="959"/>
    </location>
</feature>
<comment type="similarity">
    <text evidence="1">Belongs to the disease resistance NB-LRR family.</text>
</comment>
<reference evidence="9 10" key="1">
    <citation type="submission" date="2021-05" db="EMBL/GenBank/DDBJ databases">
        <title>Genome Assembly of Synthetic Allotetraploid Brassica napus Reveals Homoeologous Exchanges between Subgenomes.</title>
        <authorList>
            <person name="Davis J.T."/>
        </authorList>
    </citation>
    <scope>NUCLEOTIDE SEQUENCE [LARGE SCALE GENOMIC DNA]</scope>
    <source>
        <strain evidence="10">cv. Da-Ae</strain>
        <tissue evidence="9">Seedling</tissue>
    </source>
</reference>
<evidence type="ECO:0000313" key="10">
    <source>
        <dbReference type="Proteomes" id="UP000824890"/>
    </source>
</evidence>
<dbReference type="InterPro" id="IPR001611">
    <property type="entry name" value="Leu-rich_rpt"/>
</dbReference>
<dbReference type="SUPFAM" id="SSF52058">
    <property type="entry name" value="L domain-like"/>
    <property type="match status" value="2"/>
</dbReference>
<keyword evidence="7" id="KW-0175">Coiled coil</keyword>
<dbReference type="EMBL" id="JAGKQM010000008">
    <property type="protein sequence ID" value="KAH0916643.1"/>
    <property type="molecule type" value="Genomic_DNA"/>
</dbReference>
<dbReference type="InterPro" id="IPR036388">
    <property type="entry name" value="WH-like_DNA-bd_sf"/>
</dbReference>
<dbReference type="Pfam" id="PF13855">
    <property type="entry name" value="LRR_8"/>
    <property type="match status" value="1"/>
</dbReference>
<accession>A0ABQ8CJA2</accession>
<dbReference type="InterPro" id="IPR050905">
    <property type="entry name" value="Plant_NBS-LRR"/>
</dbReference>
<evidence type="ECO:0000256" key="3">
    <source>
        <dbReference type="ARBA" id="ARBA00022737"/>
    </source>
</evidence>
<feature type="coiled-coil region" evidence="7">
    <location>
        <begin position="22"/>
        <end position="49"/>
    </location>
</feature>
<evidence type="ECO:0000256" key="7">
    <source>
        <dbReference type="SAM" id="Coils"/>
    </source>
</evidence>
<evidence type="ECO:0000256" key="5">
    <source>
        <dbReference type="ARBA" id="ARBA00022821"/>
    </source>
</evidence>
<evidence type="ECO:0000256" key="6">
    <source>
        <dbReference type="ARBA" id="ARBA00022840"/>
    </source>
</evidence>
<evidence type="ECO:0000256" key="2">
    <source>
        <dbReference type="ARBA" id="ARBA00022614"/>
    </source>
</evidence>
<evidence type="ECO:0000313" key="9">
    <source>
        <dbReference type="EMBL" id="KAH0916643.1"/>
    </source>
</evidence>
<dbReference type="InterPro" id="IPR032675">
    <property type="entry name" value="LRR_dom_sf"/>
</dbReference>
<feature type="coiled-coil region" evidence="7">
    <location>
        <begin position="700"/>
        <end position="741"/>
    </location>
</feature>
<dbReference type="InterPro" id="IPR058922">
    <property type="entry name" value="WHD_DRP"/>
</dbReference>
<dbReference type="Pfam" id="PF00931">
    <property type="entry name" value="NB-ARC"/>
    <property type="match status" value="3"/>
</dbReference>
<dbReference type="Gene3D" id="3.40.50.300">
    <property type="entry name" value="P-loop containing nucleotide triphosphate hydrolases"/>
    <property type="match status" value="4"/>
</dbReference>
<dbReference type="InterPro" id="IPR003593">
    <property type="entry name" value="AAA+_ATPase"/>
</dbReference>
<dbReference type="PROSITE" id="PS51450">
    <property type="entry name" value="LRR"/>
    <property type="match status" value="1"/>
</dbReference>
<feature type="coiled-coil region" evidence="7">
    <location>
        <begin position="1137"/>
        <end position="1178"/>
    </location>
</feature>
<keyword evidence="2" id="KW-0433">Leucine-rich repeat</keyword>
<dbReference type="InterPro" id="IPR042197">
    <property type="entry name" value="Apaf_helical"/>
</dbReference>
<dbReference type="Proteomes" id="UP000824890">
    <property type="component" value="Unassembled WGS sequence"/>
</dbReference>
<dbReference type="Pfam" id="PF23559">
    <property type="entry name" value="WHD_DRP"/>
    <property type="match status" value="1"/>
</dbReference>
<keyword evidence="5" id="KW-0611">Plant defense</keyword>
<dbReference type="SUPFAM" id="SSF52540">
    <property type="entry name" value="P-loop containing nucleoside triphosphate hydrolases"/>
    <property type="match status" value="3"/>
</dbReference>
<dbReference type="PANTHER" id="PTHR33463:SF220">
    <property type="entry name" value="NB-ARC DOMAIN-CONTAINING PROTEIN"/>
    <property type="match status" value="1"/>
</dbReference>
<keyword evidence="4" id="KW-0547">Nucleotide-binding</keyword>
<dbReference type="PRINTS" id="PR00364">
    <property type="entry name" value="DISEASERSIST"/>
</dbReference>
<gene>
    <name evidence="9" type="ORF">HID58_031089</name>
</gene>
<evidence type="ECO:0000259" key="8">
    <source>
        <dbReference type="SMART" id="SM00382"/>
    </source>
</evidence>
<keyword evidence="3" id="KW-0677">Repeat</keyword>